<dbReference type="GO" id="GO:0007187">
    <property type="term" value="P:G protein-coupled receptor signaling pathway, coupled to cyclic nucleotide second messenger"/>
    <property type="evidence" value="ECO:0007669"/>
    <property type="project" value="TreeGrafter"/>
</dbReference>
<keyword evidence="8 9" id="KW-0807">Transducer</keyword>
<dbReference type="GO" id="GO:0045202">
    <property type="term" value="C:synapse"/>
    <property type="evidence" value="ECO:0007669"/>
    <property type="project" value="GOC"/>
</dbReference>
<reference evidence="12" key="1">
    <citation type="submission" date="2022-11" db="UniProtKB">
        <authorList>
            <consortium name="EnsemblMetazoa"/>
        </authorList>
    </citation>
    <scope>IDENTIFICATION</scope>
</reference>
<dbReference type="EnsemblMetazoa" id="XM_021053519.2">
    <property type="protein sequence ID" value="XP_020909178.1"/>
    <property type="gene ID" value="LOC110247123"/>
</dbReference>
<evidence type="ECO:0000256" key="3">
    <source>
        <dbReference type="ARBA" id="ARBA00022692"/>
    </source>
</evidence>
<dbReference type="EnsemblMetazoa" id="XM_021053516.2">
    <property type="protein sequence ID" value="XP_020909175.1"/>
    <property type="gene ID" value="LOC110247123"/>
</dbReference>
<evidence type="ECO:0000256" key="9">
    <source>
        <dbReference type="RuleBase" id="RU000688"/>
    </source>
</evidence>
<dbReference type="CDD" id="cd00637">
    <property type="entry name" value="7tm_classA_rhodopsin-like"/>
    <property type="match status" value="1"/>
</dbReference>
<dbReference type="AlphaFoldDB" id="A0A913XRN6"/>
<dbReference type="RefSeq" id="XP_020909173.1">
    <property type="nucleotide sequence ID" value="XM_021053514.2"/>
</dbReference>
<dbReference type="GO" id="GO:0030425">
    <property type="term" value="C:dendrite"/>
    <property type="evidence" value="ECO:0007669"/>
    <property type="project" value="TreeGrafter"/>
</dbReference>
<evidence type="ECO:0000256" key="5">
    <source>
        <dbReference type="ARBA" id="ARBA00023040"/>
    </source>
</evidence>
<dbReference type="PROSITE" id="PS50262">
    <property type="entry name" value="G_PROTEIN_RECEP_F1_2"/>
    <property type="match status" value="1"/>
</dbReference>
<dbReference type="RefSeq" id="XP_020909176.1">
    <property type="nucleotide sequence ID" value="XM_021053517.2"/>
</dbReference>
<evidence type="ECO:0000313" key="13">
    <source>
        <dbReference type="Proteomes" id="UP000887567"/>
    </source>
</evidence>
<evidence type="ECO:0000256" key="10">
    <source>
        <dbReference type="SAM" id="Phobius"/>
    </source>
</evidence>
<keyword evidence="7 9" id="KW-0675">Receptor</keyword>
<evidence type="ECO:0000256" key="1">
    <source>
        <dbReference type="ARBA" id="ARBA00004651"/>
    </source>
</evidence>
<dbReference type="EnsemblMetazoa" id="XM_021053515.2">
    <property type="protein sequence ID" value="XP_020909174.1"/>
    <property type="gene ID" value="LOC110247123"/>
</dbReference>
<feature type="transmembrane region" description="Helical" evidence="10">
    <location>
        <begin position="55"/>
        <end position="77"/>
    </location>
</feature>
<dbReference type="Pfam" id="PF00001">
    <property type="entry name" value="7tm_1"/>
    <property type="match status" value="1"/>
</dbReference>
<protein>
    <recommendedName>
        <fullName evidence="11">G-protein coupled receptors family 1 profile domain-containing protein</fullName>
    </recommendedName>
</protein>
<evidence type="ECO:0000256" key="6">
    <source>
        <dbReference type="ARBA" id="ARBA00023136"/>
    </source>
</evidence>
<dbReference type="RefSeq" id="XP_020909177.1">
    <property type="nucleotide sequence ID" value="XM_021053518.2"/>
</dbReference>
<feature type="transmembrane region" description="Helical" evidence="10">
    <location>
        <begin position="254"/>
        <end position="272"/>
    </location>
</feature>
<evidence type="ECO:0000259" key="11">
    <source>
        <dbReference type="PROSITE" id="PS50262"/>
    </source>
</evidence>
<dbReference type="Proteomes" id="UP000887567">
    <property type="component" value="Unplaced"/>
</dbReference>
<dbReference type="PANTHER" id="PTHR24247">
    <property type="entry name" value="5-HYDROXYTRYPTAMINE RECEPTOR"/>
    <property type="match status" value="1"/>
</dbReference>
<evidence type="ECO:0000313" key="12">
    <source>
        <dbReference type="EnsemblMetazoa" id="XP_020909174.1"/>
    </source>
</evidence>
<dbReference type="RefSeq" id="XP_020909178.1">
    <property type="nucleotide sequence ID" value="XM_021053519.2"/>
</dbReference>
<dbReference type="RefSeq" id="XP_020909175.1">
    <property type="nucleotide sequence ID" value="XM_021053516.2"/>
</dbReference>
<dbReference type="PRINTS" id="PR00237">
    <property type="entry name" value="GPCRRHODOPSN"/>
</dbReference>
<dbReference type="SUPFAM" id="SSF81321">
    <property type="entry name" value="Family A G protein-coupled receptor-like"/>
    <property type="match status" value="1"/>
</dbReference>
<dbReference type="InterPro" id="IPR000276">
    <property type="entry name" value="GPCR_Rhodpsn"/>
</dbReference>
<organism evidence="12 13">
    <name type="scientific">Exaiptasia diaphana</name>
    <name type="common">Tropical sea anemone</name>
    <name type="synonym">Aiptasia pulchella</name>
    <dbReference type="NCBI Taxonomy" id="2652724"/>
    <lineage>
        <taxon>Eukaryota</taxon>
        <taxon>Metazoa</taxon>
        <taxon>Cnidaria</taxon>
        <taxon>Anthozoa</taxon>
        <taxon>Hexacorallia</taxon>
        <taxon>Actiniaria</taxon>
        <taxon>Aiptasiidae</taxon>
        <taxon>Exaiptasia</taxon>
    </lineage>
</organism>
<name>A0A913XRN6_EXADI</name>
<dbReference type="GO" id="GO:0004993">
    <property type="term" value="F:G protein-coupled serotonin receptor activity"/>
    <property type="evidence" value="ECO:0007669"/>
    <property type="project" value="TreeGrafter"/>
</dbReference>
<feature type="transmembrane region" description="Helical" evidence="10">
    <location>
        <begin position="156"/>
        <end position="179"/>
    </location>
</feature>
<dbReference type="GO" id="GO:0005886">
    <property type="term" value="C:plasma membrane"/>
    <property type="evidence" value="ECO:0007669"/>
    <property type="project" value="UniProtKB-SubCell"/>
</dbReference>
<feature type="transmembrane region" description="Helical" evidence="10">
    <location>
        <begin position="126"/>
        <end position="144"/>
    </location>
</feature>
<dbReference type="Gene3D" id="1.20.1070.10">
    <property type="entry name" value="Rhodopsin 7-helix transmembrane proteins"/>
    <property type="match status" value="1"/>
</dbReference>
<feature type="transmembrane region" description="Helical" evidence="10">
    <location>
        <begin position="83"/>
        <end position="106"/>
    </location>
</feature>
<dbReference type="GO" id="GO:0030594">
    <property type="term" value="F:neurotransmitter receptor activity"/>
    <property type="evidence" value="ECO:0007669"/>
    <property type="project" value="TreeGrafter"/>
</dbReference>
<dbReference type="EnsemblMetazoa" id="XM_021053517.2">
    <property type="protein sequence ID" value="XP_020909176.1"/>
    <property type="gene ID" value="LOC110247123"/>
</dbReference>
<dbReference type="PROSITE" id="PS00237">
    <property type="entry name" value="G_PROTEIN_RECEP_F1_1"/>
    <property type="match status" value="1"/>
</dbReference>
<dbReference type="KEGG" id="epa:110247123"/>
<dbReference type="GeneID" id="110247123"/>
<sequence length="328" mass="37062">MNETQGNFTDNIDQQTYLALVASLSCMSITIVATNAFVCAIVYLNKTVRTCTNCFVVSLAVSDIIMGAFFFPLHIAVPSFKGIGILTAVSLLVGVANVVCLTYDRYLSISSPLTYTMDIQHRFKKMIVLCWVVPILYAFIPLAWNTRTDNLAHVIYTFTMSICGVIIPYIFIFSVYFYIFKQVKKCSKRLQTELTDQRTVTNKKTHLFIELKVARVFIVIASIFLCCWAPVLYITTVENFRKPHLAPQAVHITAFYMLALESLVNPFIYCFLKPDIQSALRRTLKKTWRRDMTIRFTSKAIDNGIVIGTSNTNLRVSNNGSSGQLNAL</sequence>
<comment type="similarity">
    <text evidence="9">Belongs to the G-protein coupled receptor 1 family.</text>
</comment>
<dbReference type="OrthoDB" id="9445642at2759"/>
<keyword evidence="5 9" id="KW-0297">G-protein coupled receptor</keyword>
<dbReference type="SMART" id="SM01381">
    <property type="entry name" value="7TM_GPCR_Srsx"/>
    <property type="match status" value="1"/>
</dbReference>
<feature type="transmembrane region" description="Helical" evidence="10">
    <location>
        <begin position="17"/>
        <end position="43"/>
    </location>
</feature>
<evidence type="ECO:0000256" key="2">
    <source>
        <dbReference type="ARBA" id="ARBA00022475"/>
    </source>
</evidence>
<dbReference type="OMA" id="YINCICL"/>
<comment type="subcellular location">
    <subcellularLocation>
        <location evidence="1">Cell membrane</location>
        <topology evidence="1">Multi-pass membrane protein</topology>
    </subcellularLocation>
</comment>
<feature type="domain" description="G-protein coupled receptors family 1 profile" evidence="11">
    <location>
        <begin position="34"/>
        <end position="269"/>
    </location>
</feature>
<keyword evidence="13" id="KW-1185">Reference proteome</keyword>
<dbReference type="GO" id="GO:0007268">
    <property type="term" value="P:chemical synaptic transmission"/>
    <property type="evidence" value="ECO:0007669"/>
    <property type="project" value="TreeGrafter"/>
</dbReference>
<keyword evidence="4 10" id="KW-1133">Transmembrane helix</keyword>
<proteinExistence type="inferred from homology"/>
<evidence type="ECO:0000256" key="7">
    <source>
        <dbReference type="ARBA" id="ARBA00023170"/>
    </source>
</evidence>
<keyword evidence="2" id="KW-1003">Cell membrane</keyword>
<keyword evidence="6 10" id="KW-0472">Membrane</keyword>
<feature type="transmembrane region" description="Helical" evidence="10">
    <location>
        <begin position="213"/>
        <end position="234"/>
    </location>
</feature>
<dbReference type="EnsemblMetazoa" id="XM_021053514.2">
    <property type="protein sequence ID" value="XP_020909173.1"/>
    <property type="gene ID" value="LOC110247123"/>
</dbReference>
<dbReference type="EnsemblMetazoa" id="XM_021053518.2">
    <property type="protein sequence ID" value="XP_020909177.1"/>
    <property type="gene ID" value="LOC110247123"/>
</dbReference>
<evidence type="ECO:0000256" key="8">
    <source>
        <dbReference type="ARBA" id="ARBA00023224"/>
    </source>
</evidence>
<dbReference type="InterPro" id="IPR017452">
    <property type="entry name" value="GPCR_Rhodpsn_7TM"/>
</dbReference>
<evidence type="ECO:0000256" key="4">
    <source>
        <dbReference type="ARBA" id="ARBA00022989"/>
    </source>
</evidence>
<keyword evidence="3 9" id="KW-0812">Transmembrane</keyword>
<accession>A0A913XRN6</accession>
<dbReference type="RefSeq" id="XP_020909174.1">
    <property type="nucleotide sequence ID" value="XM_021053515.2"/>
</dbReference>